<sequence length="193" mass="21850">MMISFLFVAITTLSSVLGEDNDVVFDEDGSPIKANVPYYISFMTMDYGMWICRMRFGSNDPKSCPQQPVMFTYPPIPPTPVVFLLPSTVSDNIVRESAKLSIKFVNPLQCGESGIWRVVQRSPPIDGEVVLNGTKLSNDSTFTIHTTNEYYMFRFGEGDRLTTISLSNDRGIQRLLSKRYSGEMEILFYPAKR</sequence>
<dbReference type="AlphaFoldDB" id="A0A565B428"/>
<dbReference type="CDD" id="cd23369">
    <property type="entry name" value="beta-trefoil_STI_AtKTI6-like"/>
    <property type="match status" value="1"/>
</dbReference>
<dbReference type="OrthoDB" id="1025750at2759"/>
<evidence type="ECO:0000313" key="2">
    <source>
        <dbReference type="EMBL" id="VVA96428.1"/>
    </source>
</evidence>
<name>A0A565B428_9BRAS</name>
<dbReference type="Gene3D" id="2.80.10.50">
    <property type="match status" value="1"/>
</dbReference>
<dbReference type="SUPFAM" id="SSF50386">
    <property type="entry name" value="STI-like"/>
    <property type="match status" value="1"/>
</dbReference>
<feature type="signal peptide" evidence="1">
    <location>
        <begin position="1"/>
        <end position="18"/>
    </location>
</feature>
<keyword evidence="3" id="KW-1185">Reference proteome</keyword>
<evidence type="ECO:0000313" key="3">
    <source>
        <dbReference type="Proteomes" id="UP000489600"/>
    </source>
</evidence>
<keyword evidence="1" id="KW-0732">Signal</keyword>
<dbReference type="EMBL" id="CABITT030000003">
    <property type="protein sequence ID" value="VVA96428.1"/>
    <property type="molecule type" value="Genomic_DNA"/>
</dbReference>
<dbReference type="Pfam" id="PF00197">
    <property type="entry name" value="Kunitz_legume"/>
    <property type="match status" value="1"/>
</dbReference>
<gene>
    <name evidence="2" type="ORF">ANE_LOCUS6873</name>
</gene>
<dbReference type="GO" id="GO:0004866">
    <property type="term" value="F:endopeptidase inhibitor activity"/>
    <property type="evidence" value="ECO:0007669"/>
    <property type="project" value="InterPro"/>
</dbReference>
<reference evidence="2" key="1">
    <citation type="submission" date="2019-07" db="EMBL/GenBank/DDBJ databases">
        <authorList>
            <person name="Dittberner H."/>
        </authorList>
    </citation>
    <scope>NUCLEOTIDE SEQUENCE [LARGE SCALE GENOMIC DNA]</scope>
</reference>
<comment type="caution">
    <text evidence="2">The sequence shown here is derived from an EMBL/GenBank/DDBJ whole genome shotgun (WGS) entry which is preliminary data.</text>
</comment>
<protein>
    <submittedName>
        <fullName evidence="2">Uncharacterized protein</fullName>
    </submittedName>
</protein>
<accession>A0A565B428</accession>
<dbReference type="InterPro" id="IPR002160">
    <property type="entry name" value="Prot_inh_Kunz-lg"/>
</dbReference>
<dbReference type="PANTHER" id="PTHR33107:SF35">
    <property type="entry name" value="KUNITZ TRYPSIN INHIBITOR 6-RELATED"/>
    <property type="match status" value="1"/>
</dbReference>
<dbReference type="Proteomes" id="UP000489600">
    <property type="component" value="Unassembled WGS sequence"/>
</dbReference>
<dbReference type="PANTHER" id="PTHR33107">
    <property type="entry name" value="KUNITZ TRYPSIN INHIBITOR 2"/>
    <property type="match status" value="1"/>
</dbReference>
<proteinExistence type="predicted"/>
<organism evidence="2 3">
    <name type="scientific">Arabis nemorensis</name>
    <dbReference type="NCBI Taxonomy" id="586526"/>
    <lineage>
        <taxon>Eukaryota</taxon>
        <taxon>Viridiplantae</taxon>
        <taxon>Streptophyta</taxon>
        <taxon>Embryophyta</taxon>
        <taxon>Tracheophyta</taxon>
        <taxon>Spermatophyta</taxon>
        <taxon>Magnoliopsida</taxon>
        <taxon>eudicotyledons</taxon>
        <taxon>Gunneridae</taxon>
        <taxon>Pentapetalae</taxon>
        <taxon>rosids</taxon>
        <taxon>malvids</taxon>
        <taxon>Brassicales</taxon>
        <taxon>Brassicaceae</taxon>
        <taxon>Arabideae</taxon>
        <taxon>Arabis</taxon>
    </lineage>
</organism>
<evidence type="ECO:0000256" key="1">
    <source>
        <dbReference type="SAM" id="SignalP"/>
    </source>
</evidence>
<dbReference type="SMART" id="SM00452">
    <property type="entry name" value="STI"/>
    <property type="match status" value="1"/>
</dbReference>
<dbReference type="InterPro" id="IPR011065">
    <property type="entry name" value="Kunitz_inhibitor_STI-like_sf"/>
</dbReference>
<feature type="chain" id="PRO_5022002209" evidence="1">
    <location>
        <begin position="19"/>
        <end position="193"/>
    </location>
</feature>